<evidence type="ECO:0000313" key="3">
    <source>
        <dbReference type="Proteomes" id="UP001197114"/>
    </source>
</evidence>
<dbReference type="EMBL" id="WMBF01000745">
    <property type="protein sequence ID" value="MBW5426099.1"/>
    <property type="molecule type" value="Genomic_DNA"/>
</dbReference>
<keyword evidence="3" id="KW-1185">Reference proteome</keyword>
<comment type="caution">
    <text evidence="2">The sequence shown here is derived from an EMBL/GenBank/DDBJ whole genome shotgun (WGS) entry which is preliminary data.</text>
</comment>
<dbReference type="Proteomes" id="UP001197114">
    <property type="component" value="Unassembled WGS sequence"/>
</dbReference>
<reference evidence="2 3" key="1">
    <citation type="submission" date="2019-11" db="EMBL/GenBank/DDBJ databases">
        <authorList>
            <person name="Ay H."/>
        </authorList>
    </citation>
    <scope>NUCLEOTIDE SEQUENCE [LARGE SCALE GENOMIC DNA]</scope>
    <source>
        <strain evidence="2 3">BG9H</strain>
    </source>
</reference>
<proteinExistence type="predicted"/>
<gene>
    <name evidence="2" type="ORF">GKQ77_31840</name>
</gene>
<sequence length="117" mass="12324">MLEVTGVHNADEDAGSAALNRLSAALGTPAQEAAENAKALFPFIALAAAMDDEALTADALGYEALEREPLDYEALKHESLDYEALERDALDYEESSLATLEGRPAGSAGRYSAPPGR</sequence>
<dbReference type="RefSeq" id="WP_219692636.1">
    <property type="nucleotide sequence ID" value="NZ_WMBF01000745.1"/>
</dbReference>
<feature type="region of interest" description="Disordered" evidence="1">
    <location>
        <begin position="95"/>
        <end position="117"/>
    </location>
</feature>
<name>A0ABS6YYP5_9ACTN</name>
<organism evidence="2 3">
    <name type="scientific">Streptomyces anatolicus</name>
    <dbReference type="NCBI Taxonomy" id="2675858"/>
    <lineage>
        <taxon>Bacteria</taxon>
        <taxon>Bacillati</taxon>
        <taxon>Actinomycetota</taxon>
        <taxon>Actinomycetes</taxon>
        <taxon>Kitasatosporales</taxon>
        <taxon>Streptomycetaceae</taxon>
        <taxon>Streptomyces</taxon>
    </lineage>
</organism>
<evidence type="ECO:0000256" key="1">
    <source>
        <dbReference type="SAM" id="MobiDB-lite"/>
    </source>
</evidence>
<accession>A0ABS6YYP5</accession>
<evidence type="ECO:0000313" key="2">
    <source>
        <dbReference type="EMBL" id="MBW5426099.1"/>
    </source>
</evidence>
<protein>
    <submittedName>
        <fullName evidence="2">Uncharacterized protein</fullName>
    </submittedName>
</protein>